<dbReference type="GO" id="GO:0022857">
    <property type="term" value="F:transmembrane transporter activity"/>
    <property type="evidence" value="ECO:0007669"/>
    <property type="project" value="InterPro"/>
</dbReference>
<feature type="transmembrane region" description="Helical" evidence="2">
    <location>
        <begin position="356"/>
        <end position="375"/>
    </location>
</feature>
<dbReference type="PANTHER" id="PTHR20765">
    <property type="entry name" value="SOLUTE CARRIER FAMILY 43 MEMBER 3-RELATED"/>
    <property type="match status" value="1"/>
</dbReference>
<keyword evidence="4" id="KW-1185">Reference proteome</keyword>
<evidence type="ECO:0000256" key="1">
    <source>
        <dbReference type="ARBA" id="ARBA00004141"/>
    </source>
</evidence>
<reference evidence="3" key="2">
    <citation type="submission" date="2025-09" db="UniProtKB">
        <authorList>
            <consortium name="Ensembl"/>
        </authorList>
    </citation>
    <scope>IDENTIFICATION</scope>
</reference>
<evidence type="ECO:0008006" key="5">
    <source>
        <dbReference type="Google" id="ProtNLM"/>
    </source>
</evidence>
<dbReference type="AlphaFoldDB" id="A0A8C5QP80"/>
<keyword evidence="2" id="KW-0472">Membrane</keyword>
<feature type="transmembrane region" description="Helical" evidence="2">
    <location>
        <begin position="274"/>
        <end position="294"/>
    </location>
</feature>
<dbReference type="PANTHER" id="PTHR20765:SF1">
    <property type="entry name" value="EQUILIBRATIVE NUCLEOBASE TRANSPORTER 1"/>
    <property type="match status" value="1"/>
</dbReference>
<dbReference type="Gene3D" id="1.20.1250.20">
    <property type="entry name" value="MFS general substrate transporter like domains"/>
    <property type="match status" value="1"/>
</dbReference>
<dbReference type="SUPFAM" id="SSF103473">
    <property type="entry name" value="MFS general substrate transporter"/>
    <property type="match status" value="1"/>
</dbReference>
<feature type="transmembrane region" description="Helical" evidence="2">
    <location>
        <begin position="415"/>
        <end position="434"/>
    </location>
</feature>
<sequence>MELKMKFQHLLTLITGMIECMFFAGIAFGWASFVFILKHEKYFQDLCPYPGNQSRNATDGCPEQDEQFSQIFTVAIFLNSFMTFPFGFIFDKFGTAVTRSLAIFLYTMATLFIALSYADIATIMFPALFFLAAGGTLLLVTNMQVGNLFGSHRSTVITFLNGAFDSSSVMLLFVKLLYQIGVPLQTTFFCITSCCIAFLIRTLFLMPKAQIPYPLPERYRYGIRCAKSNTPVSLEITSLKDPSSQDQLGQKSINGIMHQEASDLSFWSCIRSSLFSLHVIWLSIIQLRLIMFIATLNPTLNRLSGGDLQIVSHYTNVFALSQFCGIICAPWNGMIMDRHKRKKKVSDSMADLRSSVLSLALTATQSTLFSIIAVIQTLPAMYAAFILQVLNRSFLYGGNAAFLSIAFPLQHFGKLYGLIMSLSALVLVLQYPALYIIRTYLKGDSFYVDIALLILGLLAFIHPISVFQLCKKKNVSRE</sequence>
<dbReference type="InterPro" id="IPR027197">
    <property type="entry name" value="SLC43A3"/>
</dbReference>
<reference evidence="3" key="1">
    <citation type="submission" date="2025-08" db="UniProtKB">
        <authorList>
            <consortium name="Ensembl"/>
        </authorList>
    </citation>
    <scope>IDENTIFICATION</scope>
</reference>
<feature type="transmembrane region" description="Helical" evidence="2">
    <location>
        <begin position="71"/>
        <end position="90"/>
    </location>
</feature>
<dbReference type="GeneTree" id="ENSGT00940000157622"/>
<evidence type="ECO:0000256" key="2">
    <source>
        <dbReference type="SAM" id="Phobius"/>
    </source>
</evidence>
<dbReference type="InterPro" id="IPR011701">
    <property type="entry name" value="MFS"/>
</dbReference>
<dbReference type="OrthoDB" id="9902731at2759"/>
<feature type="transmembrane region" description="Helical" evidence="2">
    <location>
        <begin position="155"/>
        <end position="178"/>
    </location>
</feature>
<name>A0A8C5QP80_9ANUR</name>
<keyword evidence="2" id="KW-1133">Transmembrane helix</keyword>
<dbReference type="Proteomes" id="UP000694569">
    <property type="component" value="Unplaced"/>
</dbReference>
<dbReference type="GO" id="GO:0016020">
    <property type="term" value="C:membrane"/>
    <property type="evidence" value="ECO:0007669"/>
    <property type="project" value="UniProtKB-SubCell"/>
</dbReference>
<evidence type="ECO:0000313" key="4">
    <source>
        <dbReference type="Proteomes" id="UP000694569"/>
    </source>
</evidence>
<feature type="transmembrane region" description="Helical" evidence="2">
    <location>
        <begin position="446"/>
        <end position="470"/>
    </location>
</feature>
<accession>A0A8C5QP80</accession>
<feature type="transmembrane region" description="Helical" evidence="2">
    <location>
        <begin position="381"/>
        <end position="403"/>
    </location>
</feature>
<feature type="transmembrane region" description="Helical" evidence="2">
    <location>
        <begin position="184"/>
        <end position="204"/>
    </location>
</feature>
<dbReference type="Ensembl" id="ENSLLET00000042027.1">
    <property type="protein sequence ID" value="ENSLLEP00000040385.1"/>
    <property type="gene ID" value="ENSLLEG00000025707.1"/>
</dbReference>
<comment type="subcellular location">
    <subcellularLocation>
        <location evidence="1">Membrane</location>
        <topology evidence="1">Multi-pass membrane protein</topology>
    </subcellularLocation>
</comment>
<dbReference type="Pfam" id="PF07690">
    <property type="entry name" value="MFS_1"/>
    <property type="match status" value="1"/>
</dbReference>
<proteinExistence type="predicted"/>
<feature type="transmembrane region" description="Helical" evidence="2">
    <location>
        <begin position="12"/>
        <end position="36"/>
    </location>
</feature>
<feature type="transmembrane region" description="Helical" evidence="2">
    <location>
        <begin position="314"/>
        <end position="335"/>
    </location>
</feature>
<keyword evidence="2" id="KW-0812">Transmembrane</keyword>
<feature type="transmembrane region" description="Helical" evidence="2">
    <location>
        <begin position="123"/>
        <end position="143"/>
    </location>
</feature>
<organism evidence="3 4">
    <name type="scientific">Leptobrachium leishanense</name>
    <name type="common">Leishan spiny toad</name>
    <dbReference type="NCBI Taxonomy" id="445787"/>
    <lineage>
        <taxon>Eukaryota</taxon>
        <taxon>Metazoa</taxon>
        <taxon>Chordata</taxon>
        <taxon>Craniata</taxon>
        <taxon>Vertebrata</taxon>
        <taxon>Euteleostomi</taxon>
        <taxon>Amphibia</taxon>
        <taxon>Batrachia</taxon>
        <taxon>Anura</taxon>
        <taxon>Pelobatoidea</taxon>
        <taxon>Megophryidae</taxon>
        <taxon>Leptobrachium</taxon>
    </lineage>
</organism>
<evidence type="ECO:0000313" key="3">
    <source>
        <dbReference type="Ensembl" id="ENSLLEP00000040385.1"/>
    </source>
</evidence>
<dbReference type="InterPro" id="IPR036259">
    <property type="entry name" value="MFS_trans_sf"/>
</dbReference>
<protein>
    <recommendedName>
        <fullName evidence="5">Solute carrier family 43 member 3</fullName>
    </recommendedName>
</protein>
<feature type="transmembrane region" description="Helical" evidence="2">
    <location>
        <begin position="97"/>
        <end position="117"/>
    </location>
</feature>